<protein>
    <submittedName>
        <fullName evidence="13">ATP-binding cassette, subfamily B</fullName>
    </submittedName>
</protein>
<feature type="region of interest" description="Disordered" evidence="9">
    <location>
        <begin position="604"/>
        <end position="623"/>
    </location>
</feature>
<evidence type="ECO:0000256" key="9">
    <source>
        <dbReference type="SAM" id="MobiDB-lite"/>
    </source>
</evidence>
<evidence type="ECO:0000259" key="12">
    <source>
        <dbReference type="PROSITE" id="PS50929"/>
    </source>
</evidence>
<feature type="domain" description="ABC transmembrane type-1" evidence="12">
    <location>
        <begin position="42"/>
        <end position="331"/>
    </location>
</feature>
<dbReference type="RefSeq" id="WP_092891646.1">
    <property type="nucleotide sequence ID" value="NZ_CP061498.1"/>
</dbReference>
<dbReference type="AlphaFoldDB" id="A0A1H3D2B9"/>
<keyword evidence="8 10" id="KW-0472">Membrane</keyword>
<feature type="transmembrane region" description="Helical" evidence="10">
    <location>
        <begin position="39"/>
        <end position="63"/>
    </location>
</feature>
<organism evidence="13 14">
    <name type="scientific">Roseicitreum antarcticum</name>
    <dbReference type="NCBI Taxonomy" id="564137"/>
    <lineage>
        <taxon>Bacteria</taxon>
        <taxon>Pseudomonadati</taxon>
        <taxon>Pseudomonadota</taxon>
        <taxon>Alphaproteobacteria</taxon>
        <taxon>Rhodobacterales</taxon>
        <taxon>Paracoccaceae</taxon>
        <taxon>Roseicitreum</taxon>
    </lineage>
</organism>
<dbReference type="CDD" id="cd18542">
    <property type="entry name" value="ABC_6TM_YknU_like"/>
    <property type="match status" value="1"/>
</dbReference>
<dbReference type="InterPro" id="IPR003439">
    <property type="entry name" value="ABC_transporter-like_ATP-bd"/>
</dbReference>
<dbReference type="STRING" id="564137.SAMN04488238_11160"/>
<dbReference type="InterPro" id="IPR003593">
    <property type="entry name" value="AAA+_ATPase"/>
</dbReference>
<evidence type="ECO:0000256" key="8">
    <source>
        <dbReference type="ARBA" id="ARBA00023136"/>
    </source>
</evidence>
<dbReference type="SUPFAM" id="SSF90123">
    <property type="entry name" value="ABC transporter transmembrane region"/>
    <property type="match status" value="1"/>
</dbReference>
<dbReference type="InterPro" id="IPR036640">
    <property type="entry name" value="ABC1_TM_sf"/>
</dbReference>
<comment type="subcellular location">
    <subcellularLocation>
        <location evidence="1">Cell membrane</location>
        <topology evidence="1">Multi-pass membrane protein</topology>
    </subcellularLocation>
</comment>
<dbReference type="Gene3D" id="3.40.50.300">
    <property type="entry name" value="P-loop containing nucleotide triphosphate hydrolases"/>
    <property type="match status" value="1"/>
</dbReference>
<keyword evidence="6 13" id="KW-0067">ATP-binding</keyword>
<evidence type="ECO:0000256" key="7">
    <source>
        <dbReference type="ARBA" id="ARBA00022989"/>
    </source>
</evidence>
<evidence type="ECO:0000256" key="1">
    <source>
        <dbReference type="ARBA" id="ARBA00004651"/>
    </source>
</evidence>
<accession>A0A1H3D2B9</accession>
<dbReference type="Gene3D" id="1.20.1560.10">
    <property type="entry name" value="ABC transporter type 1, transmembrane domain"/>
    <property type="match status" value="1"/>
</dbReference>
<feature type="domain" description="ABC transporter" evidence="11">
    <location>
        <begin position="365"/>
        <end position="600"/>
    </location>
</feature>
<keyword evidence="4 10" id="KW-0812">Transmembrane</keyword>
<dbReference type="FunFam" id="3.40.50.300:FF:000221">
    <property type="entry name" value="Multidrug ABC transporter ATP-binding protein"/>
    <property type="match status" value="1"/>
</dbReference>
<reference evidence="13 14" key="1">
    <citation type="submission" date="2016-10" db="EMBL/GenBank/DDBJ databases">
        <authorList>
            <person name="de Groot N.N."/>
        </authorList>
    </citation>
    <scope>NUCLEOTIDE SEQUENCE [LARGE SCALE GENOMIC DNA]</scope>
    <source>
        <strain evidence="13 14">CGMCC 1.8894</strain>
    </source>
</reference>
<dbReference type="GO" id="GO:0016887">
    <property type="term" value="F:ATP hydrolysis activity"/>
    <property type="evidence" value="ECO:0007669"/>
    <property type="project" value="InterPro"/>
</dbReference>
<dbReference type="PROSITE" id="PS50893">
    <property type="entry name" value="ABC_TRANSPORTER_2"/>
    <property type="match status" value="1"/>
</dbReference>
<dbReference type="OrthoDB" id="9808328at2"/>
<evidence type="ECO:0000256" key="4">
    <source>
        <dbReference type="ARBA" id="ARBA00022692"/>
    </source>
</evidence>
<dbReference type="Pfam" id="PF00664">
    <property type="entry name" value="ABC_membrane"/>
    <property type="match status" value="1"/>
</dbReference>
<feature type="transmembrane region" description="Helical" evidence="10">
    <location>
        <begin position="296"/>
        <end position="315"/>
    </location>
</feature>
<evidence type="ECO:0000256" key="3">
    <source>
        <dbReference type="ARBA" id="ARBA00022475"/>
    </source>
</evidence>
<evidence type="ECO:0000256" key="6">
    <source>
        <dbReference type="ARBA" id="ARBA00022840"/>
    </source>
</evidence>
<evidence type="ECO:0000256" key="10">
    <source>
        <dbReference type="SAM" id="Phobius"/>
    </source>
</evidence>
<dbReference type="InterPro" id="IPR039421">
    <property type="entry name" value="Type_1_exporter"/>
</dbReference>
<dbReference type="PROSITE" id="PS50929">
    <property type="entry name" value="ABC_TM1F"/>
    <property type="match status" value="1"/>
</dbReference>
<dbReference type="PANTHER" id="PTHR43394">
    <property type="entry name" value="ATP-DEPENDENT PERMEASE MDL1, MITOCHONDRIAL"/>
    <property type="match status" value="1"/>
</dbReference>
<dbReference type="PANTHER" id="PTHR43394:SF1">
    <property type="entry name" value="ATP-BINDING CASSETTE SUB-FAMILY B MEMBER 10, MITOCHONDRIAL"/>
    <property type="match status" value="1"/>
</dbReference>
<evidence type="ECO:0000313" key="14">
    <source>
        <dbReference type="Proteomes" id="UP000198539"/>
    </source>
</evidence>
<dbReference type="EMBL" id="FNOM01000011">
    <property type="protein sequence ID" value="SDX60515.1"/>
    <property type="molecule type" value="Genomic_DNA"/>
</dbReference>
<feature type="transmembrane region" description="Helical" evidence="10">
    <location>
        <begin position="83"/>
        <end position="102"/>
    </location>
</feature>
<feature type="transmembrane region" description="Helical" evidence="10">
    <location>
        <begin position="186"/>
        <end position="205"/>
    </location>
</feature>
<keyword evidence="14" id="KW-1185">Reference proteome</keyword>
<dbReference type="Pfam" id="PF00005">
    <property type="entry name" value="ABC_tran"/>
    <property type="match status" value="1"/>
</dbReference>
<dbReference type="PROSITE" id="PS00211">
    <property type="entry name" value="ABC_TRANSPORTER_1"/>
    <property type="match status" value="1"/>
</dbReference>
<gene>
    <name evidence="13" type="ORF">SAMN04488238_11160</name>
</gene>
<keyword evidence="5" id="KW-0547">Nucleotide-binding</keyword>
<evidence type="ECO:0000313" key="13">
    <source>
        <dbReference type="EMBL" id="SDX60515.1"/>
    </source>
</evidence>
<name>A0A1H3D2B9_9RHOB</name>
<dbReference type="SMART" id="SM00382">
    <property type="entry name" value="AAA"/>
    <property type="match status" value="1"/>
</dbReference>
<dbReference type="GO" id="GO:0015421">
    <property type="term" value="F:ABC-type oligopeptide transporter activity"/>
    <property type="evidence" value="ECO:0007669"/>
    <property type="project" value="TreeGrafter"/>
</dbReference>
<evidence type="ECO:0000259" key="11">
    <source>
        <dbReference type="PROSITE" id="PS50893"/>
    </source>
</evidence>
<dbReference type="GO" id="GO:0005886">
    <property type="term" value="C:plasma membrane"/>
    <property type="evidence" value="ECO:0007669"/>
    <property type="project" value="UniProtKB-SubCell"/>
</dbReference>
<keyword evidence="7 10" id="KW-1133">Transmembrane helix</keyword>
<dbReference type="InterPro" id="IPR027417">
    <property type="entry name" value="P-loop_NTPase"/>
</dbReference>
<evidence type="ECO:0000256" key="2">
    <source>
        <dbReference type="ARBA" id="ARBA00022448"/>
    </source>
</evidence>
<sequence length="623" mass="67790">MAMAETPPDEIMRAADTAGWKAGMRTIWRVTALSLRSPWMVAIALISTLIAAVLQLLIPVLLGRAVDQTQRLITDPAGQDATAALWTTALLVLAVSVGRGVFTTFQNYYSESVGHRVGYALRLAYYEKIQRLSFGFHDRVHSGDLITLGMLDLEGVRMFFSTGLVRIVLLSILIGIGGYMLLTTDVILGLLALSFVPFVAWRSSVSQLKLRGTWLELQNRLSVLSRVMEENLAGIRVVRAFAARPHEMGKFDAASTRALDLAHERVDIRVRNTSAMTLSFFAAMGLVLWVGSGKVVAGEITVGTLTAFLTFMTILQMPVRQLGMLVNSFARTATCGERIFALLDLDLAITDKPDAAPLAVTDGVLRFEDVSFTYPTSRTSTIGGLSFTARMGETIGLIGPPGSGKSTIAHLIPRFYDVTAGRITIDGQDIRDVTLASLRHAVVVVQQDAFLFTTSLENNIAYGDPWAQPQQIADASASAQLAQFIATLPAGYETVVGERGTSLSGGQRQRMTIARTLMLRPSVLIFDDSTAAVDAGTEQRIRATIQARAAERVTIIVAHRLNSLMHADRILFLEEGRIIEQGSHEELLAQNGRYAALHRLQMRPDEIKTASGTTDKTSGEGQP</sequence>
<evidence type="ECO:0000256" key="5">
    <source>
        <dbReference type="ARBA" id="ARBA00022741"/>
    </source>
</evidence>
<proteinExistence type="predicted"/>
<keyword evidence="3" id="KW-1003">Cell membrane</keyword>
<dbReference type="InterPro" id="IPR011527">
    <property type="entry name" value="ABC1_TM_dom"/>
</dbReference>
<dbReference type="SUPFAM" id="SSF52540">
    <property type="entry name" value="P-loop containing nucleoside triphosphate hydrolases"/>
    <property type="match status" value="1"/>
</dbReference>
<feature type="compositionally biased region" description="Polar residues" evidence="9">
    <location>
        <begin position="610"/>
        <end position="623"/>
    </location>
</feature>
<keyword evidence="2" id="KW-0813">Transport</keyword>
<dbReference type="InterPro" id="IPR017871">
    <property type="entry name" value="ABC_transporter-like_CS"/>
</dbReference>
<dbReference type="Proteomes" id="UP000198539">
    <property type="component" value="Unassembled WGS sequence"/>
</dbReference>
<dbReference type="GO" id="GO:0005524">
    <property type="term" value="F:ATP binding"/>
    <property type="evidence" value="ECO:0007669"/>
    <property type="project" value="UniProtKB-KW"/>
</dbReference>
<feature type="transmembrane region" description="Helical" evidence="10">
    <location>
        <begin position="273"/>
        <end position="290"/>
    </location>
</feature>
<feature type="transmembrane region" description="Helical" evidence="10">
    <location>
        <begin position="158"/>
        <end position="180"/>
    </location>
</feature>